<evidence type="ECO:0000313" key="3">
    <source>
        <dbReference type="EMBL" id="KAK8999879.1"/>
    </source>
</evidence>
<feature type="compositionally biased region" description="Basic and acidic residues" evidence="1">
    <location>
        <begin position="74"/>
        <end position="98"/>
    </location>
</feature>
<dbReference type="EMBL" id="JBBPBN010000039">
    <property type="protein sequence ID" value="KAK8999879.1"/>
    <property type="molecule type" value="Genomic_DNA"/>
</dbReference>
<name>A0ABR2QH02_9ROSI</name>
<feature type="compositionally biased region" description="Polar residues" evidence="1">
    <location>
        <begin position="62"/>
        <end position="72"/>
    </location>
</feature>
<comment type="caution">
    <text evidence="3">The sequence shown here is derived from an EMBL/GenBank/DDBJ whole genome shotgun (WGS) entry which is preliminary data.</text>
</comment>
<evidence type="ECO:0000259" key="2">
    <source>
        <dbReference type="Pfam" id="PF14392"/>
    </source>
</evidence>
<reference evidence="3 4" key="1">
    <citation type="journal article" date="2024" name="G3 (Bethesda)">
        <title>Genome assembly of Hibiscus sabdariffa L. provides insights into metabolisms of medicinal natural products.</title>
        <authorList>
            <person name="Kim T."/>
        </authorList>
    </citation>
    <scope>NUCLEOTIDE SEQUENCE [LARGE SCALE GENOMIC DNA]</scope>
    <source>
        <strain evidence="3">TK-2024</strain>
        <tissue evidence="3">Old leaves</tissue>
    </source>
</reference>
<proteinExistence type="predicted"/>
<keyword evidence="4" id="KW-1185">Reference proteome</keyword>
<dbReference type="Proteomes" id="UP001396334">
    <property type="component" value="Unassembled WGS sequence"/>
</dbReference>
<sequence>MLQYERLPTLCYGCGLIGHLVETCTTIRLTLEIKSQYDDWLRYLPPTNLVGVSRPQGRIHSHATNNSTNPPTRLSDKGNHSELHNFENEATEDSKHNSSDGASTANVPANVDPIKC</sequence>
<feature type="domain" description="Zinc knuckle CX2CX4HX4C" evidence="2">
    <location>
        <begin position="3"/>
        <end position="25"/>
    </location>
</feature>
<evidence type="ECO:0000256" key="1">
    <source>
        <dbReference type="SAM" id="MobiDB-lite"/>
    </source>
</evidence>
<dbReference type="Pfam" id="PF14392">
    <property type="entry name" value="zf-CCHC_4"/>
    <property type="match status" value="1"/>
</dbReference>
<feature type="region of interest" description="Disordered" evidence="1">
    <location>
        <begin position="53"/>
        <end position="116"/>
    </location>
</feature>
<protein>
    <recommendedName>
        <fullName evidence="2">Zinc knuckle CX2CX4HX4C domain-containing protein</fullName>
    </recommendedName>
</protein>
<organism evidence="3 4">
    <name type="scientific">Hibiscus sabdariffa</name>
    <name type="common">roselle</name>
    <dbReference type="NCBI Taxonomy" id="183260"/>
    <lineage>
        <taxon>Eukaryota</taxon>
        <taxon>Viridiplantae</taxon>
        <taxon>Streptophyta</taxon>
        <taxon>Embryophyta</taxon>
        <taxon>Tracheophyta</taxon>
        <taxon>Spermatophyta</taxon>
        <taxon>Magnoliopsida</taxon>
        <taxon>eudicotyledons</taxon>
        <taxon>Gunneridae</taxon>
        <taxon>Pentapetalae</taxon>
        <taxon>rosids</taxon>
        <taxon>malvids</taxon>
        <taxon>Malvales</taxon>
        <taxon>Malvaceae</taxon>
        <taxon>Malvoideae</taxon>
        <taxon>Hibiscus</taxon>
    </lineage>
</organism>
<gene>
    <name evidence="3" type="ORF">V6N11_065371</name>
</gene>
<accession>A0ABR2QH02</accession>
<dbReference type="InterPro" id="IPR025836">
    <property type="entry name" value="Zn_knuckle_CX2CX4HX4C"/>
</dbReference>
<evidence type="ECO:0000313" key="4">
    <source>
        <dbReference type="Proteomes" id="UP001396334"/>
    </source>
</evidence>